<keyword evidence="1" id="KW-0472">Membrane</keyword>
<sequence>MVQREGRLLRGWLGAAVATSLASLSHLSGGGHVPEPTVWLLAFALAGLVCVGLAGKSLSWTRLLAAVGISQAIYHLLFQLGHAAPAGVPAAVGHAGHHPALLPASLVPEVSAQTATAATGAMLVAHLAAAAATVLLLRRGEHAAAALAGTVALAAPRRLSSWRPIPRVRLAVPVKLLNQPFAALGIPLLSLRHRGPPLHHAF</sequence>
<name>A0ABY3WBB8_9MICC</name>
<keyword evidence="1" id="KW-0812">Transmembrane</keyword>
<feature type="transmembrane region" description="Helical" evidence="1">
    <location>
        <begin position="12"/>
        <end position="31"/>
    </location>
</feature>
<gene>
    <name evidence="2" type="ORF">MNQ99_03745</name>
</gene>
<dbReference type="RefSeq" id="WP_241914499.1">
    <property type="nucleotide sequence ID" value="NZ_CP093326.1"/>
</dbReference>
<accession>A0ABY3WBB8</accession>
<reference evidence="2 3" key="1">
    <citation type="submission" date="2022-03" db="EMBL/GenBank/DDBJ databases">
        <title>Isotopic signatures of nitrous oxide derived from detoxification processes.</title>
        <authorList>
            <person name="Behrendt U."/>
            <person name="Buchen C."/>
            <person name="Well R."/>
            <person name="Ulrich A."/>
            <person name="Rohe L."/>
            <person name="Kolb S."/>
            <person name="Schloter M."/>
            <person name="Horn M.A."/>
            <person name="Augustin J."/>
        </authorList>
    </citation>
    <scope>NUCLEOTIDE SEQUENCE [LARGE SCALE GENOMIC DNA]</scope>
    <source>
        <strain evidence="2 3">S4-C24</strain>
    </source>
</reference>
<feature type="transmembrane region" description="Helical" evidence="1">
    <location>
        <begin position="115"/>
        <end position="137"/>
    </location>
</feature>
<evidence type="ECO:0000313" key="2">
    <source>
        <dbReference type="EMBL" id="UNK46490.1"/>
    </source>
</evidence>
<feature type="transmembrane region" description="Helical" evidence="1">
    <location>
        <begin position="76"/>
        <end position="95"/>
    </location>
</feature>
<evidence type="ECO:0000313" key="3">
    <source>
        <dbReference type="Proteomes" id="UP000829069"/>
    </source>
</evidence>
<protein>
    <recommendedName>
        <fullName evidence="4">MFS transporter</fullName>
    </recommendedName>
</protein>
<evidence type="ECO:0008006" key="4">
    <source>
        <dbReference type="Google" id="ProtNLM"/>
    </source>
</evidence>
<feature type="transmembrane region" description="Helical" evidence="1">
    <location>
        <begin position="37"/>
        <end position="55"/>
    </location>
</feature>
<keyword evidence="1" id="KW-1133">Transmembrane helix</keyword>
<organism evidence="2 3">
    <name type="scientific">Arthrobacter sulfonylureivorans</name>
    <dbReference type="NCBI Taxonomy" id="2486855"/>
    <lineage>
        <taxon>Bacteria</taxon>
        <taxon>Bacillati</taxon>
        <taxon>Actinomycetota</taxon>
        <taxon>Actinomycetes</taxon>
        <taxon>Micrococcales</taxon>
        <taxon>Micrococcaceae</taxon>
        <taxon>Arthrobacter</taxon>
    </lineage>
</organism>
<dbReference type="Proteomes" id="UP000829069">
    <property type="component" value="Chromosome"/>
</dbReference>
<keyword evidence="3" id="KW-1185">Reference proteome</keyword>
<evidence type="ECO:0000256" key="1">
    <source>
        <dbReference type="SAM" id="Phobius"/>
    </source>
</evidence>
<proteinExistence type="predicted"/>
<dbReference type="EMBL" id="CP093326">
    <property type="protein sequence ID" value="UNK46490.1"/>
    <property type="molecule type" value="Genomic_DNA"/>
</dbReference>